<keyword evidence="1" id="KW-0805">Transcription regulation</keyword>
<dbReference type="Pfam" id="PF09339">
    <property type="entry name" value="HTH_IclR"/>
    <property type="match status" value="1"/>
</dbReference>
<dbReference type="InterPro" id="IPR036390">
    <property type="entry name" value="WH_DNA-bd_sf"/>
</dbReference>
<evidence type="ECO:0000256" key="3">
    <source>
        <dbReference type="ARBA" id="ARBA00023163"/>
    </source>
</evidence>
<evidence type="ECO:0000259" key="5">
    <source>
        <dbReference type="PROSITE" id="PS51078"/>
    </source>
</evidence>
<evidence type="ECO:0000313" key="6">
    <source>
        <dbReference type="EMBL" id="NKQ52692.1"/>
    </source>
</evidence>
<keyword evidence="3" id="KW-0804">Transcription</keyword>
<dbReference type="InterPro" id="IPR029016">
    <property type="entry name" value="GAF-like_dom_sf"/>
</dbReference>
<dbReference type="SUPFAM" id="SSF55781">
    <property type="entry name" value="GAF domain-like"/>
    <property type="match status" value="1"/>
</dbReference>
<dbReference type="SMART" id="SM00346">
    <property type="entry name" value="HTH_ICLR"/>
    <property type="match status" value="1"/>
</dbReference>
<evidence type="ECO:0000313" key="7">
    <source>
        <dbReference type="Proteomes" id="UP000715441"/>
    </source>
</evidence>
<dbReference type="PANTHER" id="PTHR30136">
    <property type="entry name" value="HELIX-TURN-HELIX TRANSCRIPTIONAL REGULATOR, ICLR FAMILY"/>
    <property type="match status" value="1"/>
</dbReference>
<sequence length="245" mass="26014">MRNKPQYSIASVDHALQLAALLQQEGTLRVTDAADRLGVSASTAHRLLSMLVYRDFAEQGPDRRYGPGKVLRPAAASEAPVPLLRRASGPHLRKLVDTTRETANLMVLAGIEVRFVTTVECDQVLRVGDRVGRSLPAHLSSGGKAMLAALTPAAVDALYADADLDLPRLHRELRLVRKRGFAINDQRTETGLTAVGVAVRDASGTPVAAVSSALPTARFAREKLSALVSAVSEAVGGIEIELVAG</sequence>
<organism evidence="6 7">
    <name type="scientific">Amycolatopsis acididurans</name>
    <dbReference type="NCBI Taxonomy" id="2724524"/>
    <lineage>
        <taxon>Bacteria</taxon>
        <taxon>Bacillati</taxon>
        <taxon>Actinomycetota</taxon>
        <taxon>Actinomycetes</taxon>
        <taxon>Pseudonocardiales</taxon>
        <taxon>Pseudonocardiaceae</taxon>
        <taxon>Amycolatopsis</taxon>
    </lineage>
</organism>
<dbReference type="PROSITE" id="PS51078">
    <property type="entry name" value="ICLR_ED"/>
    <property type="match status" value="1"/>
</dbReference>
<dbReference type="InterPro" id="IPR050707">
    <property type="entry name" value="HTH_MetabolicPath_Reg"/>
</dbReference>
<dbReference type="InterPro" id="IPR036388">
    <property type="entry name" value="WH-like_DNA-bd_sf"/>
</dbReference>
<proteinExistence type="predicted"/>
<dbReference type="Gene3D" id="1.10.10.10">
    <property type="entry name" value="Winged helix-like DNA-binding domain superfamily/Winged helix DNA-binding domain"/>
    <property type="match status" value="1"/>
</dbReference>
<dbReference type="PROSITE" id="PS51077">
    <property type="entry name" value="HTH_ICLR"/>
    <property type="match status" value="1"/>
</dbReference>
<dbReference type="PANTHER" id="PTHR30136:SF24">
    <property type="entry name" value="HTH-TYPE TRANSCRIPTIONAL REPRESSOR ALLR"/>
    <property type="match status" value="1"/>
</dbReference>
<dbReference type="InterPro" id="IPR005471">
    <property type="entry name" value="Tscrpt_reg_IclR_N"/>
</dbReference>
<protein>
    <submittedName>
        <fullName evidence="6">IclR family transcriptional regulator</fullName>
    </submittedName>
</protein>
<keyword evidence="7" id="KW-1185">Reference proteome</keyword>
<feature type="domain" description="HTH iclR-type" evidence="4">
    <location>
        <begin position="9"/>
        <end position="69"/>
    </location>
</feature>
<reference evidence="6 7" key="1">
    <citation type="submission" date="2020-04" db="EMBL/GenBank/DDBJ databases">
        <title>Novel species.</title>
        <authorList>
            <person name="Teo W.F.A."/>
            <person name="Lipun K."/>
            <person name="Srisuk N."/>
            <person name="Duangmal K."/>
        </authorList>
    </citation>
    <scope>NUCLEOTIDE SEQUENCE [LARGE SCALE GENOMIC DNA]</scope>
    <source>
        <strain evidence="6 7">K13G38</strain>
    </source>
</reference>
<name>A0ABX1IYV0_9PSEU</name>
<evidence type="ECO:0000256" key="2">
    <source>
        <dbReference type="ARBA" id="ARBA00023125"/>
    </source>
</evidence>
<evidence type="ECO:0000256" key="1">
    <source>
        <dbReference type="ARBA" id="ARBA00023015"/>
    </source>
</evidence>
<dbReference type="RefSeq" id="WP_168512822.1">
    <property type="nucleotide sequence ID" value="NZ_JAAXLS010000003.1"/>
</dbReference>
<dbReference type="EMBL" id="JAAXLS010000003">
    <property type="protein sequence ID" value="NKQ52692.1"/>
    <property type="molecule type" value="Genomic_DNA"/>
</dbReference>
<dbReference type="Proteomes" id="UP000715441">
    <property type="component" value="Unassembled WGS sequence"/>
</dbReference>
<dbReference type="Gene3D" id="3.30.450.40">
    <property type="match status" value="1"/>
</dbReference>
<evidence type="ECO:0000259" key="4">
    <source>
        <dbReference type="PROSITE" id="PS51077"/>
    </source>
</evidence>
<keyword evidence="2" id="KW-0238">DNA-binding</keyword>
<feature type="domain" description="IclR-ED" evidence="5">
    <location>
        <begin position="69"/>
        <end position="244"/>
    </location>
</feature>
<dbReference type="InterPro" id="IPR014757">
    <property type="entry name" value="Tscrpt_reg_IclR_C"/>
</dbReference>
<accession>A0ABX1IYV0</accession>
<gene>
    <name evidence="6" type="ORF">HFP15_07340</name>
</gene>
<dbReference type="Pfam" id="PF01614">
    <property type="entry name" value="IclR_C"/>
    <property type="match status" value="1"/>
</dbReference>
<comment type="caution">
    <text evidence="6">The sequence shown here is derived from an EMBL/GenBank/DDBJ whole genome shotgun (WGS) entry which is preliminary data.</text>
</comment>
<dbReference type="SUPFAM" id="SSF46785">
    <property type="entry name" value="Winged helix' DNA-binding domain"/>
    <property type="match status" value="1"/>
</dbReference>